<name>A0ABP0GDS6_CLALP</name>
<accession>A0ABP0GDS6</accession>
<gene>
    <name evidence="1" type="ORF">CVLEPA_LOCUS20759</name>
</gene>
<reference evidence="1 2" key="1">
    <citation type="submission" date="2024-02" db="EMBL/GenBank/DDBJ databases">
        <authorList>
            <person name="Daric V."/>
            <person name="Darras S."/>
        </authorList>
    </citation>
    <scope>NUCLEOTIDE SEQUENCE [LARGE SCALE GENOMIC DNA]</scope>
</reference>
<comment type="caution">
    <text evidence="1">The sequence shown here is derived from an EMBL/GenBank/DDBJ whole genome shotgun (WGS) entry which is preliminary data.</text>
</comment>
<evidence type="ECO:0000313" key="2">
    <source>
        <dbReference type="Proteomes" id="UP001642483"/>
    </source>
</evidence>
<organism evidence="1 2">
    <name type="scientific">Clavelina lepadiformis</name>
    <name type="common">Light-bulb sea squirt</name>
    <name type="synonym">Ascidia lepadiformis</name>
    <dbReference type="NCBI Taxonomy" id="159417"/>
    <lineage>
        <taxon>Eukaryota</taxon>
        <taxon>Metazoa</taxon>
        <taxon>Chordata</taxon>
        <taxon>Tunicata</taxon>
        <taxon>Ascidiacea</taxon>
        <taxon>Aplousobranchia</taxon>
        <taxon>Clavelinidae</taxon>
        <taxon>Clavelina</taxon>
    </lineage>
</organism>
<dbReference type="Proteomes" id="UP001642483">
    <property type="component" value="Unassembled WGS sequence"/>
</dbReference>
<keyword evidence="2" id="KW-1185">Reference proteome</keyword>
<sequence>MHKKFPISTISPTSNEMFMSSISIGGETTFMMGTGQSWTSSAQVMQQETYKLRCKVRYLGCFCEKKPETFFQKQWITSTDNKKPKDCFKICSQK</sequence>
<protein>
    <submittedName>
        <fullName evidence="1">Uncharacterized protein</fullName>
    </submittedName>
</protein>
<evidence type="ECO:0000313" key="1">
    <source>
        <dbReference type="EMBL" id="CAK8688784.1"/>
    </source>
</evidence>
<dbReference type="EMBL" id="CAWYQH010000108">
    <property type="protein sequence ID" value="CAK8688784.1"/>
    <property type="molecule type" value="Genomic_DNA"/>
</dbReference>
<proteinExistence type="predicted"/>